<dbReference type="InterPro" id="IPR025110">
    <property type="entry name" value="AMP-bd_C"/>
</dbReference>
<keyword evidence="6" id="KW-1185">Reference proteome</keyword>
<evidence type="ECO:0000259" key="4">
    <source>
        <dbReference type="Pfam" id="PF13193"/>
    </source>
</evidence>
<dbReference type="PANTHER" id="PTHR43201:SF5">
    <property type="entry name" value="MEDIUM-CHAIN ACYL-COA LIGASE ACSF2, MITOCHONDRIAL"/>
    <property type="match status" value="1"/>
</dbReference>
<dbReference type="RefSeq" id="WP_344855006.1">
    <property type="nucleotide sequence ID" value="NZ_BAAAZN010000001.1"/>
</dbReference>
<name>A0ABP6UZY6_9PSEU</name>
<protein>
    <submittedName>
        <fullName evidence="5">ATP-dependent acyl-CoA ligase</fullName>
    </submittedName>
</protein>
<feature type="domain" description="AMP-binding enzyme C-terminal" evidence="4">
    <location>
        <begin position="404"/>
        <end position="479"/>
    </location>
</feature>
<evidence type="ECO:0000313" key="6">
    <source>
        <dbReference type="Proteomes" id="UP001500689"/>
    </source>
</evidence>
<keyword evidence="2 5" id="KW-0436">Ligase</keyword>
<dbReference type="GO" id="GO:0016874">
    <property type="term" value="F:ligase activity"/>
    <property type="evidence" value="ECO:0007669"/>
    <property type="project" value="UniProtKB-KW"/>
</dbReference>
<dbReference type="PROSITE" id="PS00455">
    <property type="entry name" value="AMP_BINDING"/>
    <property type="match status" value="1"/>
</dbReference>
<dbReference type="Pfam" id="PF00501">
    <property type="entry name" value="AMP-binding"/>
    <property type="match status" value="1"/>
</dbReference>
<proteinExistence type="inferred from homology"/>
<evidence type="ECO:0000259" key="3">
    <source>
        <dbReference type="Pfam" id="PF00501"/>
    </source>
</evidence>
<evidence type="ECO:0000256" key="1">
    <source>
        <dbReference type="ARBA" id="ARBA00006432"/>
    </source>
</evidence>
<dbReference type="Gene3D" id="3.40.50.12780">
    <property type="entry name" value="N-terminal domain of ligase-like"/>
    <property type="match status" value="1"/>
</dbReference>
<comment type="caution">
    <text evidence="5">The sequence shown here is derived from an EMBL/GenBank/DDBJ whole genome shotgun (WGS) entry which is preliminary data.</text>
</comment>
<reference evidence="6" key="1">
    <citation type="journal article" date="2019" name="Int. J. Syst. Evol. Microbiol.">
        <title>The Global Catalogue of Microorganisms (GCM) 10K type strain sequencing project: providing services to taxonomists for standard genome sequencing and annotation.</title>
        <authorList>
            <consortium name="The Broad Institute Genomics Platform"/>
            <consortium name="The Broad Institute Genome Sequencing Center for Infectious Disease"/>
            <person name="Wu L."/>
            <person name="Ma J."/>
        </authorList>
    </citation>
    <scope>NUCLEOTIDE SEQUENCE [LARGE SCALE GENOMIC DNA]</scope>
    <source>
        <strain evidence="6">JCM 16898</strain>
    </source>
</reference>
<dbReference type="EMBL" id="BAAAZN010000001">
    <property type="protein sequence ID" value="GAA3526102.1"/>
    <property type="molecule type" value="Genomic_DNA"/>
</dbReference>
<dbReference type="InterPro" id="IPR000873">
    <property type="entry name" value="AMP-dep_synth/lig_dom"/>
</dbReference>
<dbReference type="Pfam" id="PF13193">
    <property type="entry name" value="AMP-binding_C"/>
    <property type="match status" value="1"/>
</dbReference>
<evidence type="ECO:0000256" key="2">
    <source>
        <dbReference type="ARBA" id="ARBA00022598"/>
    </source>
</evidence>
<accession>A0ABP6UZY6</accession>
<feature type="domain" description="AMP-dependent synthetase/ligase" evidence="3">
    <location>
        <begin position="14"/>
        <end position="353"/>
    </location>
</feature>
<dbReference type="Gene3D" id="3.30.300.30">
    <property type="match status" value="1"/>
</dbReference>
<comment type="similarity">
    <text evidence="1">Belongs to the ATP-dependent AMP-binding enzyme family.</text>
</comment>
<dbReference type="InterPro" id="IPR045851">
    <property type="entry name" value="AMP-bd_C_sf"/>
</dbReference>
<evidence type="ECO:0000313" key="5">
    <source>
        <dbReference type="EMBL" id="GAA3526102.1"/>
    </source>
</evidence>
<dbReference type="InterPro" id="IPR020845">
    <property type="entry name" value="AMP-binding_CS"/>
</dbReference>
<organism evidence="5 6">
    <name type="scientific">Amycolatopsis ultiminotia</name>
    <dbReference type="NCBI Taxonomy" id="543629"/>
    <lineage>
        <taxon>Bacteria</taxon>
        <taxon>Bacillati</taxon>
        <taxon>Actinomycetota</taxon>
        <taxon>Actinomycetes</taxon>
        <taxon>Pseudonocardiales</taxon>
        <taxon>Pseudonocardiaceae</taxon>
        <taxon>Amycolatopsis</taxon>
    </lineage>
</organism>
<gene>
    <name evidence="5" type="ORF">GCM10022222_06300</name>
</gene>
<sequence length="505" mass="53725">MTGVRTLPEYLAAGAARWPDRPWCTAPDGQATRAEMYADALACAAGLRAAGVSPGDRVVIVLPNGLGFLRAWLGTTLAGAVAVAVNPKAAEAELPAVVEATEPSIVVTGPDVEIPGGVEVATVDSLRTAAGRTAAESTPDSHAGYIQSSGSTGKPKFIIQTHGMYTMAGEGFPYWLGLTEDDVLLTALPLTHLNAQSYSTLGSWGCGARLVLLPRFSAGTFWQTARESGATVVNMIGAMLEILMAPDPAPAERAHRLRLCYSAPAPDAERHVAIEDRFGFRLVIGYAQSESPYGLISPVDEATVHGSMGKPRQHPRLGRINEARVVDPACGDPVGDGEVGELQLRNPAITPGYAGLPEETAALRVDGWLRTGDLVRRSTDGHFTFAGRLKEMIRRRGENLSPAEVEAVLDAHPAVSSSAVVGVPSELSEEDVKAFVRPVDGQTVTAGELGEWCARRLPPYKRPRYLEFVRIWPLTATSKIAKNRLSLQRNDSEVDLSAATTGPAR</sequence>
<dbReference type="SUPFAM" id="SSF56801">
    <property type="entry name" value="Acetyl-CoA synthetase-like"/>
    <property type="match status" value="1"/>
</dbReference>
<dbReference type="Proteomes" id="UP001500689">
    <property type="component" value="Unassembled WGS sequence"/>
</dbReference>
<dbReference type="PANTHER" id="PTHR43201">
    <property type="entry name" value="ACYL-COA SYNTHETASE"/>
    <property type="match status" value="1"/>
</dbReference>
<dbReference type="InterPro" id="IPR042099">
    <property type="entry name" value="ANL_N_sf"/>
</dbReference>